<dbReference type="Proteomes" id="UP000887581">
    <property type="component" value="Unplaced"/>
</dbReference>
<proteinExistence type="predicted"/>
<dbReference type="WBParaSite" id="sdigi.contig2.g289.t1">
    <property type="protein sequence ID" value="sdigi.contig2.g289.t1"/>
    <property type="gene ID" value="sdigi.contig2.g289"/>
</dbReference>
<sequence>MFGLGPWWYNFSQFHRSELTVDNLTSVPSPYIELTIFGTFKAAELLSFVGGCIVHPAYRLFLLRNLTPETTTNNSVKIIRNICRKTQGRFLLASFVVGPLSTLAYVSYCSLNRKEAKELCYKIRCSEQMMVWDRAAVSLGCVGWYWKRFKGAVDGINMASIYTAYYFTIQKRLTNASATSKIESWQRPKSVEEAEDARKSLPFLMHVGRDEAELALVELSLSFINGFFGRLGLVVEIYITGDRAVMDDEIDKEWTIFWR</sequence>
<accession>A0A915PQX2</accession>
<organism evidence="1 2">
    <name type="scientific">Setaria digitata</name>
    <dbReference type="NCBI Taxonomy" id="48799"/>
    <lineage>
        <taxon>Eukaryota</taxon>
        <taxon>Metazoa</taxon>
        <taxon>Ecdysozoa</taxon>
        <taxon>Nematoda</taxon>
        <taxon>Chromadorea</taxon>
        <taxon>Rhabditida</taxon>
        <taxon>Spirurina</taxon>
        <taxon>Spiruromorpha</taxon>
        <taxon>Filarioidea</taxon>
        <taxon>Setariidae</taxon>
        <taxon>Setaria</taxon>
    </lineage>
</organism>
<evidence type="ECO:0000313" key="2">
    <source>
        <dbReference type="WBParaSite" id="sdigi.contig2.g289.t1"/>
    </source>
</evidence>
<dbReference type="AlphaFoldDB" id="A0A915PQX2"/>
<keyword evidence="1" id="KW-1185">Reference proteome</keyword>
<dbReference type="Pfam" id="PF08560">
    <property type="entry name" value="DUF1757"/>
    <property type="match status" value="1"/>
</dbReference>
<name>A0A915PQX2_9BILA</name>
<dbReference type="PANTHER" id="PTHR38636">
    <property type="entry name" value="PROTEIN CBG20488"/>
    <property type="match status" value="1"/>
</dbReference>
<dbReference type="InterPro" id="IPR013869">
    <property type="entry name" value="DUF1757"/>
</dbReference>
<protein>
    <submittedName>
        <fullName evidence="2">Uncharacterized protein</fullName>
    </submittedName>
</protein>
<dbReference type="PANTHER" id="PTHR38636:SF2">
    <property type="entry name" value="TRANSCELLULAR CHAPERONE SIGNALING (X)CROSS TISSUE"/>
    <property type="match status" value="1"/>
</dbReference>
<reference evidence="2" key="1">
    <citation type="submission" date="2022-11" db="UniProtKB">
        <authorList>
            <consortium name="WormBaseParasite"/>
        </authorList>
    </citation>
    <scope>IDENTIFICATION</scope>
</reference>
<evidence type="ECO:0000313" key="1">
    <source>
        <dbReference type="Proteomes" id="UP000887581"/>
    </source>
</evidence>